<accession>A0A9X4FHP6</accession>
<dbReference type="RefSeq" id="WP_274676347.1">
    <property type="nucleotide sequence ID" value="NZ_JAKNAX010000113.1"/>
</dbReference>
<feature type="transmembrane region" description="Helical" evidence="1">
    <location>
        <begin position="120"/>
        <end position="139"/>
    </location>
</feature>
<keyword evidence="1" id="KW-0472">Membrane</keyword>
<feature type="transmembrane region" description="Helical" evidence="1">
    <location>
        <begin position="160"/>
        <end position="182"/>
    </location>
</feature>
<evidence type="ECO:0000313" key="2">
    <source>
        <dbReference type="EMBL" id="MDE1348342.1"/>
    </source>
</evidence>
<evidence type="ECO:0000313" key="3">
    <source>
        <dbReference type="Proteomes" id="UP001140978"/>
    </source>
</evidence>
<name>A0A9X4FHP6_9VIBR</name>
<comment type="caution">
    <text evidence="2">The sequence shown here is derived from an EMBL/GenBank/DDBJ whole genome shotgun (WGS) entry which is preliminary data.</text>
</comment>
<feature type="transmembrane region" description="Helical" evidence="1">
    <location>
        <begin position="81"/>
        <end position="100"/>
    </location>
</feature>
<dbReference type="Proteomes" id="UP001140978">
    <property type="component" value="Unassembled WGS sequence"/>
</dbReference>
<organism evidence="2 3">
    <name type="scientific">Vibrio aestuarianus</name>
    <dbReference type="NCBI Taxonomy" id="28171"/>
    <lineage>
        <taxon>Bacteria</taxon>
        <taxon>Pseudomonadati</taxon>
        <taxon>Pseudomonadota</taxon>
        <taxon>Gammaproteobacteria</taxon>
        <taxon>Vibrionales</taxon>
        <taxon>Vibrionaceae</taxon>
        <taxon>Vibrio</taxon>
    </lineage>
</organism>
<dbReference type="EMBL" id="JAKNAX010000113">
    <property type="protein sequence ID" value="MDE1348342.1"/>
    <property type="molecule type" value="Genomic_DNA"/>
</dbReference>
<gene>
    <name evidence="2" type="ORF">L9X51_18400</name>
</gene>
<evidence type="ECO:0000256" key="1">
    <source>
        <dbReference type="SAM" id="Phobius"/>
    </source>
</evidence>
<protein>
    <submittedName>
        <fullName evidence="2">Uncharacterized protein</fullName>
    </submittedName>
</protein>
<reference evidence="2" key="1">
    <citation type="submission" date="2022-02" db="EMBL/GenBank/DDBJ databases">
        <title>Emergence and expansion in Europe of a Vibrio aestuarianus clonal complex pathogenic for oysters.</title>
        <authorList>
            <person name="Mesnil A."/>
            <person name="Travers M.-A."/>
        </authorList>
    </citation>
    <scope>NUCLEOTIDE SEQUENCE</scope>
    <source>
        <strain evidence="2">19_064_15T1</strain>
    </source>
</reference>
<keyword evidence="1" id="KW-0812">Transmembrane</keyword>
<dbReference type="AlphaFoldDB" id="A0A9X4FHP6"/>
<keyword evidence="1" id="KW-1133">Transmembrane helix</keyword>
<sequence>MSIKILKKELDKLSEQGETLVSIEALQNYLDALGRQESHHKDLVVADFNAKNQSAVEKYKEDRAEWRELFKAVISNGQATIRLLATINGGAALALLAFIGKVWNAGFPSSFMGQNITLSLLFLCVGVGISALTQGFAYLGQHFFTYDNDKVGSVFQKLTGLLGISSLVAFFVGISFACRGFGLLP</sequence>
<proteinExistence type="predicted"/>